<dbReference type="Gene3D" id="6.10.250.1380">
    <property type="match status" value="1"/>
</dbReference>
<dbReference type="Proteomes" id="UP000694414">
    <property type="component" value="Unplaced"/>
</dbReference>
<protein>
    <recommendedName>
        <fullName evidence="13">Protein FAM33A</fullName>
    </recommendedName>
</protein>
<evidence type="ECO:0000256" key="2">
    <source>
        <dbReference type="ARBA" id="ARBA00004629"/>
    </source>
</evidence>
<keyword evidence="8" id="KW-0498">Mitosis</keyword>
<keyword evidence="16" id="KW-1185">Reference proteome</keyword>
<evidence type="ECO:0000256" key="11">
    <source>
        <dbReference type="ARBA" id="ARBA00023306"/>
    </source>
</evidence>
<evidence type="ECO:0000256" key="13">
    <source>
        <dbReference type="ARBA" id="ARBA00029651"/>
    </source>
</evidence>
<feature type="domain" description="Ska2 N-terminal" evidence="14">
    <location>
        <begin position="4"/>
        <end position="95"/>
    </location>
</feature>
<dbReference type="GO" id="GO:0005876">
    <property type="term" value="C:spindle microtubule"/>
    <property type="evidence" value="ECO:0007669"/>
    <property type="project" value="InterPro"/>
</dbReference>
<evidence type="ECO:0000313" key="16">
    <source>
        <dbReference type="Proteomes" id="UP000694414"/>
    </source>
</evidence>
<dbReference type="GO" id="GO:0051301">
    <property type="term" value="P:cell division"/>
    <property type="evidence" value="ECO:0007669"/>
    <property type="project" value="UniProtKB-KW"/>
</dbReference>
<keyword evidence="11" id="KW-0131">Cell cycle</keyword>
<dbReference type="PANTHER" id="PTHR32017">
    <property type="entry name" value="SPINDLE AND KINETOCHORE-ASSOCIATED PROTEIN 2"/>
    <property type="match status" value="1"/>
</dbReference>
<dbReference type="AlphaFoldDB" id="A0A8C8Z5Z1"/>
<keyword evidence="6" id="KW-0132">Cell division</keyword>
<reference evidence="15" key="1">
    <citation type="submission" date="2025-08" db="UniProtKB">
        <authorList>
            <consortium name="Ensembl"/>
        </authorList>
    </citation>
    <scope>IDENTIFICATION</scope>
</reference>
<evidence type="ECO:0000256" key="7">
    <source>
        <dbReference type="ARBA" id="ARBA00022701"/>
    </source>
</evidence>
<comment type="similarity">
    <text evidence="3">Belongs to the SKA2 family.</text>
</comment>
<keyword evidence="5" id="KW-0963">Cytoplasm</keyword>
<dbReference type="Ensembl" id="ENSPSMT00000013269.1">
    <property type="protein sequence ID" value="ENSPSMP00000011386.1"/>
    <property type="gene ID" value="ENSPSMG00000008202.1"/>
</dbReference>
<dbReference type="InterPro" id="IPR026762">
    <property type="entry name" value="Ska2"/>
</dbReference>
<evidence type="ECO:0000259" key="14">
    <source>
        <dbReference type="Pfam" id="PF16740"/>
    </source>
</evidence>
<reference evidence="15" key="2">
    <citation type="submission" date="2025-09" db="UniProtKB">
        <authorList>
            <consortium name="Ensembl"/>
        </authorList>
    </citation>
    <scope>IDENTIFICATION</scope>
</reference>
<dbReference type="GO" id="GO:0000278">
    <property type="term" value="P:mitotic cell cycle"/>
    <property type="evidence" value="ECO:0007669"/>
    <property type="project" value="TreeGrafter"/>
</dbReference>
<evidence type="ECO:0000256" key="10">
    <source>
        <dbReference type="ARBA" id="ARBA00023212"/>
    </source>
</evidence>
<dbReference type="GO" id="GO:0007059">
    <property type="term" value="P:chromosome segregation"/>
    <property type="evidence" value="ECO:0007669"/>
    <property type="project" value="InterPro"/>
</dbReference>
<evidence type="ECO:0000256" key="9">
    <source>
        <dbReference type="ARBA" id="ARBA00022838"/>
    </source>
</evidence>
<evidence type="ECO:0000256" key="3">
    <source>
        <dbReference type="ARBA" id="ARBA00010684"/>
    </source>
</evidence>
<keyword evidence="7" id="KW-0493">Microtubule</keyword>
<accession>A0A8C8Z5Z1</accession>
<organism evidence="15 16">
    <name type="scientific">Prolemur simus</name>
    <name type="common">Greater bamboo lemur</name>
    <name type="synonym">Hapalemur simus</name>
    <dbReference type="NCBI Taxonomy" id="1328070"/>
    <lineage>
        <taxon>Eukaryota</taxon>
        <taxon>Metazoa</taxon>
        <taxon>Chordata</taxon>
        <taxon>Craniata</taxon>
        <taxon>Vertebrata</taxon>
        <taxon>Euteleostomi</taxon>
        <taxon>Mammalia</taxon>
        <taxon>Eutheria</taxon>
        <taxon>Euarchontoglires</taxon>
        <taxon>Primates</taxon>
        <taxon>Strepsirrhini</taxon>
        <taxon>Lemuriformes</taxon>
        <taxon>Lemuridae</taxon>
        <taxon>Prolemur</taxon>
    </lineage>
</organism>
<proteinExistence type="inferred from homology"/>
<evidence type="ECO:0000256" key="1">
    <source>
        <dbReference type="ARBA" id="ARBA00004186"/>
    </source>
</evidence>
<dbReference type="GeneTree" id="ENSGT00390000009588"/>
<sequence>MQDTFFQKADSDLDYIQYRLEYEIKTNHPDSAGEKNPVTLLKELSAIKSRYQTLYARFKPVAVEQKESKNRICATVNKTMNVIQKLQKQTDLEVMLSIDRLDLYSFSFECSFERENP</sequence>
<keyword evidence="12" id="KW-0137">Centromere</keyword>
<keyword evidence="4" id="KW-0158">Chromosome</keyword>
<evidence type="ECO:0000256" key="5">
    <source>
        <dbReference type="ARBA" id="ARBA00022490"/>
    </source>
</evidence>
<dbReference type="Pfam" id="PF16740">
    <property type="entry name" value="SKA2"/>
    <property type="match status" value="1"/>
</dbReference>
<evidence type="ECO:0000313" key="15">
    <source>
        <dbReference type="Ensembl" id="ENSPSMP00000011386.1"/>
    </source>
</evidence>
<dbReference type="GO" id="GO:0000940">
    <property type="term" value="C:outer kinetochore"/>
    <property type="evidence" value="ECO:0007669"/>
    <property type="project" value="InterPro"/>
</dbReference>
<dbReference type="GO" id="GO:0008017">
    <property type="term" value="F:microtubule binding"/>
    <property type="evidence" value="ECO:0007669"/>
    <property type="project" value="InterPro"/>
</dbReference>
<keyword evidence="10" id="KW-0206">Cytoskeleton</keyword>
<evidence type="ECO:0000256" key="4">
    <source>
        <dbReference type="ARBA" id="ARBA00022454"/>
    </source>
</evidence>
<evidence type="ECO:0000256" key="12">
    <source>
        <dbReference type="ARBA" id="ARBA00023328"/>
    </source>
</evidence>
<name>A0A8C8Z5Z1_PROSS</name>
<keyword evidence="9" id="KW-0995">Kinetochore</keyword>
<evidence type="ECO:0000256" key="8">
    <source>
        <dbReference type="ARBA" id="ARBA00022776"/>
    </source>
</evidence>
<dbReference type="InterPro" id="IPR042091">
    <property type="entry name" value="Ska2_N"/>
</dbReference>
<dbReference type="PANTHER" id="PTHR32017:SF3">
    <property type="entry name" value="SPINDLE AND KINETOCHORE-ASSOCIATED PROTEIN 2"/>
    <property type="match status" value="1"/>
</dbReference>
<evidence type="ECO:0000256" key="6">
    <source>
        <dbReference type="ARBA" id="ARBA00022618"/>
    </source>
</evidence>
<comment type="subcellular location">
    <subcellularLocation>
        <location evidence="2">Chromosome</location>
        <location evidence="2">Centromere</location>
        <location evidence="2">Kinetochore</location>
    </subcellularLocation>
    <subcellularLocation>
        <location evidence="1">Cytoplasm</location>
        <location evidence="1">Cytoskeleton</location>
        <location evidence="1">Spindle</location>
    </subcellularLocation>
</comment>